<proteinExistence type="inferred from homology"/>
<dbReference type="EC" id="2.7.7.49" evidence="3"/>
<dbReference type="SUPFAM" id="SSF56672">
    <property type="entry name" value="DNA/RNA polymerases"/>
    <property type="match status" value="1"/>
</dbReference>
<dbReference type="InterPro" id="IPR051083">
    <property type="entry name" value="GrpII_Intron_Splice-Mob/Def"/>
</dbReference>
<dbReference type="Pfam" id="PF00078">
    <property type="entry name" value="RVT_1"/>
    <property type="match status" value="1"/>
</dbReference>
<dbReference type="InterPro" id="IPR000477">
    <property type="entry name" value="RT_dom"/>
</dbReference>
<feature type="domain" description="Reverse transcriptase" evidence="2">
    <location>
        <begin position="1"/>
        <end position="236"/>
    </location>
</feature>
<gene>
    <name evidence="3" type="primary">ltrA</name>
    <name evidence="3" type="ORF">J3U88_34005</name>
</gene>
<dbReference type="GO" id="GO:0003964">
    <property type="term" value="F:RNA-directed DNA polymerase activity"/>
    <property type="evidence" value="ECO:0007669"/>
    <property type="project" value="UniProtKB-KW"/>
</dbReference>
<sequence length="360" mass="41778">TGHYGPEPLRRVWIPKSNGKLRPLSIPCVRDRVVQQAALLILEPIFEADLLPEQYGFRKKRDAKAAVRRVYFHITEFGRKEVVDADLKDYFTTIPHGRLMKCVARRISDGKVLSLIKRILEVPVVEKTRRGKTRTAEAKKLRRGVPQGGVISPLLSNLYFRRFLLAWKKFGFARMFNAQIVNYADDLVICCKPGSGSKAREQMERLIKCIGLEVNREKTKTVMTPVESFDFLGYTFGLAYNKKGKPYFGTKPSKKALQRLVKKIHDETSRRWLTSTVEKRVAEINAILRGWVNYFNQGPVIKCYDIVRQYTEKRLRRWLVTKHKQRGKSGYRLYPDELLYGKLGLYKLPRRMADVPRAKT</sequence>
<accession>A0A8J7QFP5</accession>
<evidence type="ECO:0000256" key="1">
    <source>
        <dbReference type="ARBA" id="ARBA00034120"/>
    </source>
</evidence>
<comment type="caution">
    <text evidence="3">The sequence shown here is derived from an EMBL/GenBank/DDBJ whole genome shotgun (WGS) entry which is preliminary data.</text>
</comment>
<comment type="similarity">
    <text evidence="1">Belongs to the bacterial reverse transcriptase family.</text>
</comment>
<keyword evidence="3" id="KW-0695">RNA-directed DNA polymerase</keyword>
<dbReference type="InterPro" id="IPR030931">
    <property type="entry name" value="Group_II_RT_mat"/>
</dbReference>
<dbReference type="EMBL" id="JAFREP010000097">
    <property type="protein sequence ID" value="MBO1323529.1"/>
    <property type="molecule type" value="Genomic_DNA"/>
</dbReference>
<dbReference type="InterPro" id="IPR043502">
    <property type="entry name" value="DNA/RNA_pol_sf"/>
</dbReference>
<evidence type="ECO:0000313" key="3">
    <source>
        <dbReference type="EMBL" id="MBO1323529.1"/>
    </source>
</evidence>
<name>A0A8J7QFP5_9BACT</name>
<dbReference type="PANTHER" id="PTHR34047:SF8">
    <property type="entry name" value="PROTEIN YKFC"/>
    <property type="match status" value="1"/>
</dbReference>
<evidence type="ECO:0000313" key="4">
    <source>
        <dbReference type="Proteomes" id="UP000664417"/>
    </source>
</evidence>
<dbReference type="Pfam" id="PF08388">
    <property type="entry name" value="GIIM"/>
    <property type="match status" value="1"/>
</dbReference>
<dbReference type="NCBIfam" id="TIGR04416">
    <property type="entry name" value="group_II_RT_mat"/>
    <property type="match status" value="1"/>
</dbReference>
<dbReference type="AlphaFoldDB" id="A0A8J7QFP5"/>
<dbReference type="Proteomes" id="UP000664417">
    <property type="component" value="Unassembled WGS sequence"/>
</dbReference>
<dbReference type="CDD" id="cd01651">
    <property type="entry name" value="RT_G2_intron"/>
    <property type="match status" value="1"/>
</dbReference>
<dbReference type="PANTHER" id="PTHR34047">
    <property type="entry name" value="NUCLEAR INTRON MATURASE 1, MITOCHONDRIAL-RELATED"/>
    <property type="match status" value="1"/>
</dbReference>
<dbReference type="PROSITE" id="PS50878">
    <property type="entry name" value="RT_POL"/>
    <property type="match status" value="1"/>
</dbReference>
<keyword evidence="4" id="KW-1185">Reference proteome</keyword>
<feature type="non-terminal residue" evidence="3">
    <location>
        <position position="1"/>
    </location>
</feature>
<dbReference type="RefSeq" id="WP_207863679.1">
    <property type="nucleotide sequence ID" value="NZ_JAFREP010000097.1"/>
</dbReference>
<keyword evidence="3" id="KW-0808">Transferase</keyword>
<reference evidence="3" key="1">
    <citation type="submission" date="2021-03" db="EMBL/GenBank/DDBJ databases">
        <authorList>
            <person name="Wang G."/>
        </authorList>
    </citation>
    <scope>NUCLEOTIDE SEQUENCE</scope>
    <source>
        <strain evidence="3">KCTC 12899</strain>
    </source>
</reference>
<dbReference type="InterPro" id="IPR013597">
    <property type="entry name" value="Mat_intron_G2"/>
</dbReference>
<evidence type="ECO:0000259" key="2">
    <source>
        <dbReference type="PROSITE" id="PS50878"/>
    </source>
</evidence>
<keyword evidence="3" id="KW-0548">Nucleotidyltransferase</keyword>
<protein>
    <submittedName>
        <fullName evidence="3">Group II intron reverse transcriptase/maturase</fullName>
        <ecNumber evidence="3">2.7.7.49</ecNumber>
    </submittedName>
</protein>
<organism evidence="3 4">
    <name type="scientific">Acanthopleuribacter pedis</name>
    <dbReference type="NCBI Taxonomy" id="442870"/>
    <lineage>
        <taxon>Bacteria</taxon>
        <taxon>Pseudomonadati</taxon>
        <taxon>Acidobacteriota</taxon>
        <taxon>Holophagae</taxon>
        <taxon>Acanthopleuribacterales</taxon>
        <taxon>Acanthopleuribacteraceae</taxon>
        <taxon>Acanthopleuribacter</taxon>
    </lineage>
</organism>